<dbReference type="GO" id="GO:0003677">
    <property type="term" value="F:DNA binding"/>
    <property type="evidence" value="ECO:0007669"/>
    <property type="project" value="InterPro"/>
</dbReference>
<evidence type="ECO:0000313" key="4">
    <source>
        <dbReference type="EMBL" id="KAA6344016.1"/>
    </source>
</evidence>
<feature type="domain" description="Transposase IS110-like N-terminal" evidence="2">
    <location>
        <begin position="33"/>
        <end position="179"/>
    </location>
</feature>
<dbReference type="GO" id="GO:0006313">
    <property type="term" value="P:DNA transposition"/>
    <property type="evidence" value="ECO:0007669"/>
    <property type="project" value="InterPro"/>
</dbReference>
<accession>A0A5J4SD48</accession>
<dbReference type="NCBIfam" id="NF033542">
    <property type="entry name" value="transpos_IS110"/>
    <property type="match status" value="1"/>
</dbReference>
<dbReference type="Pfam" id="PF01548">
    <property type="entry name" value="DEDD_Tnp_IS110"/>
    <property type="match status" value="1"/>
</dbReference>
<dbReference type="AlphaFoldDB" id="A0A5J4SD48"/>
<sequence length="361" mass="41238">MYVSKVRRIHLKFFLFTGLLSNGNKSMKKIIMGMDVSKQSVDVCVLWGDDILMETQISNTISCIESFLQGFLKKNAFTVSDVLLCAEYTGKYTYPLCLACERVGVDLWLENPYLIKHSGGLERGKNDRQDARKIARYARRYEDRVCLFVLPEQAISSLRELVSEQELYIVDKNKYQAQLTDEKGFMNPQDYREKSARLKILLKDLKAAIEQIQKRIQTIIEGDETLSRQLKLLCSIDGVGERTAVKVIVETNAFRDFTDARKFCCHAGVAPFSYTSGSSIRSRNRVSHRADKSIKSLLHMGALTAATRTKGELHEYYLKKVSEGKNKMSVLNAVRAKPVHRMFAVIRNNKVYEKDYLNTLA</sequence>
<organism evidence="4">
    <name type="scientific">termite gut metagenome</name>
    <dbReference type="NCBI Taxonomy" id="433724"/>
    <lineage>
        <taxon>unclassified sequences</taxon>
        <taxon>metagenomes</taxon>
        <taxon>organismal metagenomes</taxon>
    </lineage>
</organism>
<evidence type="ECO:0000256" key="1">
    <source>
        <dbReference type="SAM" id="Coils"/>
    </source>
</evidence>
<feature type="domain" description="Transposase IS116/IS110/IS902 C-terminal" evidence="3">
    <location>
        <begin position="231"/>
        <end position="317"/>
    </location>
</feature>
<dbReference type="PANTHER" id="PTHR33055">
    <property type="entry name" value="TRANSPOSASE FOR INSERTION SEQUENCE ELEMENT IS1111A"/>
    <property type="match status" value="1"/>
</dbReference>
<evidence type="ECO:0000259" key="3">
    <source>
        <dbReference type="Pfam" id="PF02371"/>
    </source>
</evidence>
<dbReference type="Pfam" id="PF02371">
    <property type="entry name" value="Transposase_20"/>
    <property type="match status" value="1"/>
</dbReference>
<dbReference type="InterPro" id="IPR047650">
    <property type="entry name" value="Transpos_IS110"/>
</dbReference>
<dbReference type="GO" id="GO:0004803">
    <property type="term" value="F:transposase activity"/>
    <property type="evidence" value="ECO:0007669"/>
    <property type="project" value="InterPro"/>
</dbReference>
<keyword evidence="1" id="KW-0175">Coiled coil</keyword>
<feature type="coiled-coil region" evidence="1">
    <location>
        <begin position="191"/>
        <end position="222"/>
    </location>
</feature>
<dbReference type="PANTHER" id="PTHR33055:SF3">
    <property type="entry name" value="PUTATIVE TRANSPOSASE FOR IS117-RELATED"/>
    <property type="match status" value="1"/>
</dbReference>
<dbReference type="EMBL" id="SNRY01000240">
    <property type="protein sequence ID" value="KAA6344016.1"/>
    <property type="molecule type" value="Genomic_DNA"/>
</dbReference>
<comment type="caution">
    <text evidence="4">The sequence shown here is derived from an EMBL/GenBank/DDBJ whole genome shotgun (WGS) entry which is preliminary data.</text>
</comment>
<name>A0A5J4SD48_9ZZZZ</name>
<dbReference type="InterPro" id="IPR003346">
    <property type="entry name" value="Transposase_20"/>
</dbReference>
<evidence type="ECO:0000259" key="2">
    <source>
        <dbReference type="Pfam" id="PF01548"/>
    </source>
</evidence>
<protein>
    <submittedName>
        <fullName evidence="4">Uncharacterized protein</fullName>
    </submittedName>
</protein>
<reference evidence="4" key="1">
    <citation type="submission" date="2019-03" db="EMBL/GenBank/DDBJ databases">
        <title>Single cell metagenomics reveals metabolic interactions within the superorganism composed of flagellate Streblomastix strix and complex community of Bacteroidetes bacteria on its surface.</title>
        <authorList>
            <person name="Treitli S.C."/>
            <person name="Kolisko M."/>
            <person name="Husnik F."/>
            <person name="Keeling P."/>
            <person name="Hampl V."/>
        </authorList>
    </citation>
    <scope>NUCLEOTIDE SEQUENCE</scope>
    <source>
        <strain evidence="4">STM</strain>
    </source>
</reference>
<gene>
    <name evidence="4" type="ORF">EZS27_008346</name>
</gene>
<proteinExistence type="predicted"/>
<dbReference type="InterPro" id="IPR002525">
    <property type="entry name" value="Transp_IS110-like_N"/>
</dbReference>